<reference evidence="1 2" key="1">
    <citation type="submission" date="2016-06" db="EMBL/GenBank/DDBJ databases">
        <authorList>
            <person name="Kjaerup R.B."/>
            <person name="Dalgaard T.S."/>
            <person name="Juul-Madsen H.R."/>
        </authorList>
    </citation>
    <scope>NUCLEOTIDE SEQUENCE [LARGE SCALE GENOMIC DNA]</scope>
    <source>
        <strain evidence="1 2">DSM 43818</strain>
    </source>
</reference>
<evidence type="ECO:0000313" key="1">
    <source>
        <dbReference type="EMBL" id="SCL25814.1"/>
    </source>
</evidence>
<dbReference type="AlphaFoldDB" id="A0A1C6S8J2"/>
<dbReference type="STRING" id="145857.GA0070616_3180"/>
<gene>
    <name evidence="1" type="ORF">GA0070616_3180</name>
</gene>
<name>A0A1C6S8J2_9ACTN</name>
<keyword evidence="2" id="KW-1185">Reference proteome</keyword>
<dbReference type="Proteomes" id="UP000199699">
    <property type="component" value="Unassembled WGS sequence"/>
</dbReference>
<proteinExistence type="predicted"/>
<dbReference type="EMBL" id="FMHT01000003">
    <property type="protein sequence ID" value="SCL25814.1"/>
    <property type="molecule type" value="Genomic_DNA"/>
</dbReference>
<accession>A0A1C6S8J2</accession>
<sequence length="54" mass="5936">MIVDLNESRRSNAPQLAFNYLPIAFSADKFAGGLTKFESPEQLVLQPGIVITAR</sequence>
<evidence type="ECO:0000313" key="2">
    <source>
        <dbReference type="Proteomes" id="UP000199699"/>
    </source>
</evidence>
<organism evidence="1 2">
    <name type="scientific">Micromonospora nigra</name>
    <dbReference type="NCBI Taxonomy" id="145857"/>
    <lineage>
        <taxon>Bacteria</taxon>
        <taxon>Bacillati</taxon>
        <taxon>Actinomycetota</taxon>
        <taxon>Actinomycetes</taxon>
        <taxon>Micromonosporales</taxon>
        <taxon>Micromonosporaceae</taxon>
        <taxon>Micromonospora</taxon>
    </lineage>
</organism>
<protein>
    <submittedName>
        <fullName evidence="1">Uncharacterized protein</fullName>
    </submittedName>
</protein>